<name>A0A6G1KG66_9PLEO</name>
<dbReference type="Pfam" id="PF01261">
    <property type="entry name" value="AP_endonuc_2"/>
    <property type="match status" value="1"/>
</dbReference>
<sequence length="467" mass="51725">MAKKLAATQSDSSSPSSSENLQGSTASQVPSKAKGESKKRKAPTQDEDNDEKPKLRNRATKKSKVEATQDGQTTFVAAKKATSTRVTAKDLDLAPLQERTQDSNLRVGAHVSTAGGVQNAIPNLLHIGANAFAMFLKNQRKWTNAPLDSKLATLFVDGCKKHNIDVGSCCLPHGSYLVNLAHPEETRKKQAYGSFLDDLTRCHTLGIKLYNFHPGNSNASTREDGIKNIAENINCAHKDPATGEVIPVLETMASLGNTIGGTFKDIADIIKLVENKDRIGVCIDTCHIFAAGYDVRTPEAYAATMQDFDNIIGLKYLKALHVNDSKALLQSCRDLHARIGTGYLGLRAFHNIVNDQRLHGLPMVLETPIDIMRDGKKVEDKAIWAREIKLLEKLVGMDVESEEFKTLEKDLYEEGLSERERVGDQVDRKKKKDAAEKVPRKKKSKKEAKKKFKENVDEEDEDEEEEE</sequence>
<keyword evidence="11" id="KW-0540">Nuclease</keyword>
<dbReference type="PANTHER" id="PTHR21445:SF0">
    <property type="entry name" value="APURINIC-APYRIMIDINIC ENDONUCLEASE"/>
    <property type="match status" value="1"/>
</dbReference>
<feature type="compositionally biased region" description="Basic residues" evidence="9">
    <location>
        <begin position="439"/>
        <end position="452"/>
    </location>
</feature>
<feature type="compositionally biased region" description="Acidic residues" evidence="9">
    <location>
        <begin position="456"/>
        <end position="467"/>
    </location>
</feature>
<dbReference type="PROSITE" id="PS00731">
    <property type="entry name" value="AP_NUCLEASE_F2_3"/>
    <property type="match status" value="1"/>
</dbReference>
<accession>A0A6G1KG66</accession>
<keyword evidence="4" id="KW-0479">Metal-binding</keyword>
<dbReference type="GO" id="GO:0008270">
    <property type="term" value="F:zinc ion binding"/>
    <property type="evidence" value="ECO:0007669"/>
    <property type="project" value="InterPro"/>
</dbReference>
<evidence type="ECO:0000313" key="11">
    <source>
        <dbReference type="EMBL" id="KAF2711828.1"/>
    </source>
</evidence>
<evidence type="ECO:0000313" key="12">
    <source>
        <dbReference type="Proteomes" id="UP000799428"/>
    </source>
</evidence>
<dbReference type="CDD" id="cd00019">
    <property type="entry name" value="AP2Ec"/>
    <property type="match status" value="1"/>
</dbReference>
<evidence type="ECO:0000256" key="2">
    <source>
        <dbReference type="ARBA" id="ARBA00005340"/>
    </source>
</evidence>
<dbReference type="GO" id="GO:0005739">
    <property type="term" value="C:mitochondrion"/>
    <property type="evidence" value="ECO:0007669"/>
    <property type="project" value="TreeGrafter"/>
</dbReference>
<keyword evidence="6" id="KW-0378">Hydrolase</keyword>
<proteinExistence type="inferred from homology"/>
<dbReference type="SUPFAM" id="SSF51658">
    <property type="entry name" value="Xylose isomerase-like"/>
    <property type="match status" value="1"/>
</dbReference>
<evidence type="ECO:0000256" key="6">
    <source>
        <dbReference type="ARBA" id="ARBA00022801"/>
    </source>
</evidence>
<dbReference type="PROSITE" id="PS51432">
    <property type="entry name" value="AP_NUCLEASE_F2_4"/>
    <property type="match status" value="1"/>
</dbReference>
<keyword evidence="7" id="KW-0862">Zinc</keyword>
<dbReference type="NCBIfam" id="TIGR00587">
    <property type="entry name" value="nfo"/>
    <property type="match status" value="1"/>
</dbReference>
<dbReference type="SMART" id="SM00518">
    <property type="entry name" value="AP2Ec"/>
    <property type="match status" value="1"/>
</dbReference>
<evidence type="ECO:0000256" key="8">
    <source>
        <dbReference type="ARBA" id="ARBA00023204"/>
    </source>
</evidence>
<keyword evidence="12" id="KW-1185">Reference proteome</keyword>
<dbReference type="GO" id="GO:0008081">
    <property type="term" value="F:phosphoric diester hydrolase activity"/>
    <property type="evidence" value="ECO:0007669"/>
    <property type="project" value="TreeGrafter"/>
</dbReference>
<keyword evidence="5" id="KW-0227">DNA damage</keyword>
<dbReference type="InterPro" id="IPR036237">
    <property type="entry name" value="Xyl_isomerase-like_sf"/>
</dbReference>
<organism evidence="11 12">
    <name type="scientific">Pleomassaria siparia CBS 279.74</name>
    <dbReference type="NCBI Taxonomy" id="1314801"/>
    <lineage>
        <taxon>Eukaryota</taxon>
        <taxon>Fungi</taxon>
        <taxon>Dikarya</taxon>
        <taxon>Ascomycota</taxon>
        <taxon>Pezizomycotina</taxon>
        <taxon>Dothideomycetes</taxon>
        <taxon>Pleosporomycetidae</taxon>
        <taxon>Pleosporales</taxon>
        <taxon>Pleomassariaceae</taxon>
        <taxon>Pleomassaria</taxon>
    </lineage>
</organism>
<feature type="region of interest" description="Disordered" evidence="9">
    <location>
        <begin position="1"/>
        <end position="68"/>
    </location>
</feature>
<dbReference type="InterPro" id="IPR013022">
    <property type="entry name" value="Xyl_isomerase-like_TIM-brl"/>
</dbReference>
<evidence type="ECO:0000256" key="7">
    <source>
        <dbReference type="ARBA" id="ARBA00022833"/>
    </source>
</evidence>
<dbReference type="Proteomes" id="UP000799428">
    <property type="component" value="Unassembled WGS sequence"/>
</dbReference>
<evidence type="ECO:0000256" key="3">
    <source>
        <dbReference type="ARBA" id="ARBA00021759"/>
    </source>
</evidence>
<dbReference type="Gene3D" id="3.20.20.150">
    <property type="entry name" value="Divalent-metal-dependent TIM barrel enzymes"/>
    <property type="match status" value="1"/>
</dbReference>
<feature type="compositionally biased region" description="Basic and acidic residues" evidence="9">
    <location>
        <begin position="417"/>
        <end position="438"/>
    </location>
</feature>
<evidence type="ECO:0000256" key="4">
    <source>
        <dbReference type="ARBA" id="ARBA00022723"/>
    </source>
</evidence>
<evidence type="ECO:0000256" key="5">
    <source>
        <dbReference type="ARBA" id="ARBA00022763"/>
    </source>
</evidence>
<dbReference type="PROSITE" id="PS00730">
    <property type="entry name" value="AP_NUCLEASE_F2_2"/>
    <property type="match status" value="1"/>
</dbReference>
<dbReference type="HAMAP" id="MF_00152">
    <property type="entry name" value="Nfo"/>
    <property type="match status" value="1"/>
</dbReference>
<feature type="domain" description="Xylose isomerase-like TIM barrel" evidence="10">
    <location>
        <begin position="126"/>
        <end position="393"/>
    </location>
</feature>
<evidence type="ECO:0000256" key="1">
    <source>
        <dbReference type="ARBA" id="ARBA00001947"/>
    </source>
</evidence>
<dbReference type="OrthoDB" id="7663182at2759"/>
<evidence type="ECO:0000259" key="10">
    <source>
        <dbReference type="Pfam" id="PF01261"/>
    </source>
</evidence>
<protein>
    <recommendedName>
        <fullName evidence="3">Apurinic-apyrimidinic endonuclease 1</fullName>
    </recommendedName>
</protein>
<gene>
    <name evidence="11" type="ORF">K504DRAFT_500466</name>
</gene>
<feature type="compositionally biased region" description="Polar residues" evidence="9">
    <location>
        <begin position="19"/>
        <end position="30"/>
    </location>
</feature>
<dbReference type="GO" id="GO:0005634">
    <property type="term" value="C:nucleus"/>
    <property type="evidence" value="ECO:0007669"/>
    <property type="project" value="TreeGrafter"/>
</dbReference>
<comment type="similarity">
    <text evidence="2">Belongs to the AP endonuclease 2 family.</text>
</comment>
<dbReference type="FunFam" id="3.20.20.150:FF:000001">
    <property type="entry name" value="Probable endonuclease 4"/>
    <property type="match status" value="1"/>
</dbReference>
<comment type="cofactor">
    <cofactor evidence="1">
        <name>Zn(2+)</name>
        <dbReference type="ChEBI" id="CHEBI:29105"/>
    </cofactor>
</comment>
<keyword evidence="11" id="KW-0255">Endonuclease</keyword>
<dbReference type="GO" id="GO:0006284">
    <property type="term" value="P:base-excision repair"/>
    <property type="evidence" value="ECO:0007669"/>
    <property type="project" value="TreeGrafter"/>
</dbReference>
<keyword evidence="8" id="KW-0234">DNA repair</keyword>
<dbReference type="EMBL" id="MU005767">
    <property type="protein sequence ID" value="KAF2711828.1"/>
    <property type="molecule type" value="Genomic_DNA"/>
</dbReference>
<feature type="region of interest" description="Disordered" evidence="9">
    <location>
        <begin position="417"/>
        <end position="467"/>
    </location>
</feature>
<dbReference type="AlphaFoldDB" id="A0A6G1KG66"/>
<dbReference type="GO" id="GO:0003677">
    <property type="term" value="F:DNA binding"/>
    <property type="evidence" value="ECO:0007669"/>
    <property type="project" value="InterPro"/>
</dbReference>
<dbReference type="InterPro" id="IPR001719">
    <property type="entry name" value="AP_endonuc_2"/>
</dbReference>
<dbReference type="InterPro" id="IPR018246">
    <property type="entry name" value="AP_endonuc_F2_Zn_BS"/>
</dbReference>
<reference evidence="11" key="1">
    <citation type="journal article" date="2020" name="Stud. Mycol.">
        <title>101 Dothideomycetes genomes: a test case for predicting lifestyles and emergence of pathogens.</title>
        <authorList>
            <person name="Haridas S."/>
            <person name="Albert R."/>
            <person name="Binder M."/>
            <person name="Bloem J."/>
            <person name="Labutti K."/>
            <person name="Salamov A."/>
            <person name="Andreopoulos B."/>
            <person name="Baker S."/>
            <person name="Barry K."/>
            <person name="Bills G."/>
            <person name="Bluhm B."/>
            <person name="Cannon C."/>
            <person name="Castanera R."/>
            <person name="Culley D."/>
            <person name="Daum C."/>
            <person name="Ezra D."/>
            <person name="Gonzalez J."/>
            <person name="Henrissat B."/>
            <person name="Kuo A."/>
            <person name="Liang C."/>
            <person name="Lipzen A."/>
            <person name="Lutzoni F."/>
            <person name="Magnuson J."/>
            <person name="Mondo S."/>
            <person name="Nolan M."/>
            <person name="Ohm R."/>
            <person name="Pangilinan J."/>
            <person name="Park H.-J."/>
            <person name="Ramirez L."/>
            <person name="Alfaro M."/>
            <person name="Sun H."/>
            <person name="Tritt A."/>
            <person name="Yoshinaga Y."/>
            <person name="Zwiers L.-H."/>
            <person name="Turgeon B."/>
            <person name="Goodwin S."/>
            <person name="Spatafora J."/>
            <person name="Crous P."/>
            <person name="Grigoriev I."/>
        </authorList>
    </citation>
    <scope>NUCLEOTIDE SEQUENCE</scope>
    <source>
        <strain evidence="11">CBS 279.74</strain>
    </source>
</reference>
<dbReference type="PANTHER" id="PTHR21445">
    <property type="entry name" value="ENDONUCLEASE IV ENDODEOXYRIBONUCLEASE IV"/>
    <property type="match status" value="1"/>
</dbReference>
<evidence type="ECO:0000256" key="9">
    <source>
        <dbReference type="SAM" id="MobiDB-lite"/>
    </source>
</evidence>
<dbReference type="GO" id="GO:0003906">
    <property type="term" value="F:DNA-(apurinic or apyrimidinic site) endonuclease activity"/>
    <property type="evidence" value="ECO:0007669"/>
    <property type="project" value="TreeGrafter"/>
</dbReference>